<evidence type="ECO:0000256" key="3">
    <source>
        <dbReference type="ARBA" id="ARBA00022833"/>
    </source>
</evidence>
<evidence type="ECO:0000313" key="6">
    <source>
        <dbReference type="EMBL" id="GJT75742.1"/>
    </source>
</evidence>
<dbReference type="Pfam" id="PF04434">
    <property type="entry name" value="SWIM"/>
    <property type="match status" value="1"/>
</dbReference>
<keyword evidence="7" id="KW-1185">Reference proteome</keyword>
<dbReference type="SMART" id="SM00575">
    <property type="entry name" value="ZnF_PMZ"/>
    <property type="match status" value="1"/>
</dbReference>
<proteinExistence type="predicted"/>
<reference evidence="6" key="1">
    <citation type="journal article" date="2022" name="Int. J. Mol. Sci.">
        <title>Draft Genome of Tanacetum Coccineum: Genomic Comparison of Closely Related Tanacetum-Family Plants.</title>
        <authorList>
            <person name="Yamashiro T."/>
            <person name="Shiraishi A."/>
            <person name="Nakayama K."/>
            <person name="Satake H."/>
        </authorList>
    </citation>
    <scope>NUCLEOTIDE SEQUENCE</scope>
</reference>
<evidence type="ECO:0000256" key="4">
    <source>
        <dbReference type="PROSITE-ProRule" id="PRU00325"/>
    </source>
</evidence>
<evidence type="ECO:0000256" key="2">
    <source>
        <dbReference type="ARBA" id="ARBA00022771"/>
    </source>
</evidence>
<reference evidence="6" key="2">
    <citation type="submission" date="2022-01" db="EMBL/GenBank/DDBJ databases">
        <authorList>
            <person name="Yamashiro T."/>
            <person name="Shiraishi A."/>
            <person name="Satake H."/>
            <person name="Nakayama K."/>
        </authorList>
    </citation>
    <scope>NUCLEOTIDE SEQUENCE</scope>
</reference>
<evidence type="ECO:0000256" key="1">
    <source>
        <dbReference type="ARBA" id="ARBA00022723"/>
    </source>
</evidence>
<dbReference type="PROSITE" id="PS50966">
    <property type="entry name" value="ZF_SWIM"/>
    <property type="match status" value="1"/>
</dbReference>
<keyword evidence="3" id="KW-0862">Zinc</keyword>
<evidence type="ECO:0000313" key="7">
    <source>
        <dbReference type="Proteomes" id="UP001151760"/>
    </source>
</evidence>
<dbReference type="Proteomes" id="UP001151760">
    <property type="component" value="Unassembled WGS sequence"/>
</dbReference>
<comment type="caution">
    <text evidence="6">The sequence shown here is derived from an EMBL/GenBank/DDBJ whole genome shotgun (WGS) entry which is preliminary data.</text>
</comment>
<keyword evidence="2 4" id="KW-0863">Zinc-finger</keyword>
<protein>
    <submittedName>
        <fullName evidence="6">Transposase, MuDR, MULE transposase domain protein</fullName>
    </submittedName>
</protein>
<accession>A0ABQ5GLG8</accession>
<keyword evidence="1" id="KW-0479">Metal-binding</keyword>
<feature type="domain" description="SWIM-type" evidence="5">
    <location>
        <begin position="250"/>
        <end position="288"/>
    </location>
</feature>
<name>A0ABQ5GLG8_9ASTR</name>
<sequence length="334" mass="39073">MNRGSILHEDLTYAMLHEMVMKKFNLEAIYPLNLSAKVSSIDDNFDITDDDEVQFFIECACNSEDEVAHLYVSQHKTLYDTTSILENRQENTFYNFFKNTSFDKNGLDLNFGTSDFHNNESNHQNESHFEKPECSFAFGDYNEYEDEKNEFDDVVDDNPLTNYQKWQKYMSFKPDIPETPLYQSKPMISTDYKKKQKKLRVSPRKFVFISDRHAAIALAVQNKFPLAYHALVTVVYGSTSVQLAETYRAMVQDLYYKRRKLTGTCQCRKWQLSGLPCGHVIAVTRYLGLTDCVQYVSDWFKKPKYQGTYAEPIHFIGNVQEWEFPQHIQKAILI</sequence>
<dbReference type="InterPro" id="IPR006564">
    <property type="entry name" value="Znf_PMZ"/>
</dbReference>
<gene>
    <name evidence="6" type="ORF">Tco_1042467</name>
</gene>
<dbReference type="InterPro" id="IPR007527">
    <property type="entry name" value="Znf_SWIM"/>
</dbReference>
<dbReference type="EMBL" id="BQNB010018558">
    <property type="protein sequence ID" value="GJT75742.1"/>
    <property type="molecule type" value="Genomic_DNA"/>
</dbReference>
<organism evidence="6 7">
    <name type="scientific">Tanacetum coccineum</name>
    <dbReference type="NCBI Taxonomy" id="301880"/>
    <lineage>
        <taxon>Eukaryota</taxon>
        <taxon>Viridiplantae</taxon>
        <taxon>Streptophyta</taxon>
        <taxon>Embryophyta</taxon>
        <taxon>Tracheophyta</taxon>
        <taxon>Spermatophyta</taxon>
        <taxon>Magnoliopsida</taxon>
        <taxon>eudicotyledons</taxon>
        <taxon>Gunneridae</taxon>
        <taxon>Pentapetalae</taxon>
        <taxon>asterids</taxon>
        <taxon>campanulids</taxon>
        <taxon>Asterales</taxon>
        <taxon>Asteraceae</taxon>
        <taxon>Asteroideae</taxon>
        <taxon>Anthemideae</taxon>
        <taxon>Anthemidinae</taxon>
        <taxon>Tanacetum</taxon>
    </lineage>
</organism>
<evidence type="ECO:0000259" key="5">
    <source>
        <dbReference type="PROSITE" id="PS50966"/>
    </source>
</evidence>